<evidence type="ECO:0000256" key="12">
    <source>
        <dbReference type="ARBA" id="ARBA00023015"/>
    </source>
</evidence>
<dbReference type="GO" id="GO:0005737">
    <property type="term" value="C:cytoplasm"/>
    <property type="evidence" value="ECO:0007669"/>
    <property type="project" value="UniProtKB-SubCell"/>
</dbReference>
<gene>
    <name evidence="15" type="ORF">M407DRAFT_245637</name>
</gene>
<evidence type="ECO:0000256" key="4">
    <source>
        <dbReference type="ARBA" id="ARBA00008372"/>
    </source>
</evidence>
<dbReference type="SUPFAM" id="SSF53098">
    <property type="entry name" value="Ribonuclease H-like"/>
    <property type="match status" value="1"/>
</dbReference>
<keyword evidence="10" id="KW-0269">Exonuclease</keyword>
<dbReference type="InterPro" id="IPR012337">
    <property type="entry name" value="RNaseH-like_sf"/>
</dbReference>
<proteinExistence type="inferred from homology"/>
<evidence type="ECO:0000256" key="6">
    <source>
        <dbReference type="ARBA" id="ARBA00022490"/>
    </source>
</evidence>
<dbReference type="OrthoDB" id="1164111at2759"/>
<evidence type="ECO:0000313" key="16">
    <source>
        <dbReference type="Proteomes" id="UP000054248"/>
    </source>
</evidence>
<evidence type="ECO:0000256" key="7">
    <source>
        <dbReference type="ARBA" id="ARBA00022722"/>
    </source>
</evidence>
<dbReference type="Pfam" id="PF04857">
    <property type="entry name" value="CAF1"/>
    <property type="match status" value="1"/>
</dbReference>
<keyword evidence="14" id="KW-0539">Nucleus</keyword>
<evidence type="ECO:0000256" key="11">
    <source>
        <dbReference type="ARBA" id="ARBA00022884"/>
    </source>
</evidence>
<reference evidence="15 16" key="1">
    <citation type="submission" date="2014-04" db="EMBL/GenBank/DDBJ databases">
        <authorList>
            <consortium name="DOE Joint Genome Institute"/>
            <person name="Kuo A."/>
            <person name="Girlanda M."/>
            <person name="Perotto S."/>
            <person name="Kohler A."/>
            <person name="Nagy L.G."/>
            <person name="Floudas D."/>
            <person name="Copeland A."/>
            <person name="Barry K.W."/>
            <person name="Cichocki N."/>
            <person name="Veneault-Fourrey C."/>
            <person name="LaButti K."/>
            <person name="Lindquist E.A."/>
            <person name="Lipzen A."/>
            <person name="Lundell T."/>
            <person name="Morin E."/>
            <person name="Murat C."/>
            <person name="Sun H."/>
            <person name="Tunlid A."/>
            <person name="Henrissat B."/>
            <person name="Grigoriev I.V."/>
            <person name="Hibbett D.S."/>
            <person name="Martin F."/>
            <person name="Nordberg H.P."/>
            <person name="Cantor M.N."/>
            <person name="Hua S.X."/>
        </authorList>
    </citation>
    <scope>NUCLEOTIDE SEQUENCE [LARGE SCALE GENOMIC DNA]</scope>
    <source>
        <strain evidence="15 16">MUT 4182</strain>
    </source>
</reference>
<dbReference type="Gene3D" id="3.30.420.10">
    <property type="entry name" value="Ribonuclease H-like superfamily/Ribonuclease H"/>
    <property type="match status" value="1"/>
</dbReference>
<keyword evidence="16" id="KW-1185">Reference proteome</keyword>
<comment type="similarity">
    <text evidence="4">Belongs to the CAF1 family.</text>
</comment>
<comment type="subcellular location">
    <subcellularLocation>
        <location evidence="3">Cytoplasm</location>
    </subcellularLocation>
    <subcellularLocation>
        <location evidence="2">Nucleus</location>
    </subcellularLocation>
</comment>
<dbReference type="GO" id="GO:0046872">
    <property type="term" value="F:metal ion binding"/>
    <property type="evidence" value="ECO:0007669"/>
    <property type="project" value="UniProtKB-KW"/>
</dbReference>
<sequence>MNRVREVWANNLDQEMAALRDAVDQYPYVFFKAEYPGTVARPIGNFKTNNDVQYQTMRCNTELLRVIQIGITLADAEGNPAPDPGIWQFNFHFDLEEDMYTPDAVDVLRHANTDFARHQEMGINPNDFAELLITSGLVLYDDLTWVAFECQNDMGYLLKILTGAPLPTLEADFKDLLAIWFPRLYDLKYVMKTTRPIKVRLQELAEEFGVARIAAPPAAAEVHLIEGVYYKTRNSFFAGKDPDEAKFNGQLLAASDAGFTATNNPGGATSHIGHQTSLHNQYGAPMYLYR</sequence>
<keyword evidence="12" id="KW-0805">Transcription regulation</keyword>
<dbReference type="InterPro" id="IPR036397">
    <property type="entry name" value="RNaseH_sf"/>
</dbReference>
<evidence type="ECO:0000256" key="8">
    <source>
        <dbReference type="ARBA" id="ARBA00022723"/>
    </source>
</evidence>
<dbReference type="HOGENOM" id="CLU_027974_0_1_1"/>
<accession>A0A0C3PZJ5</accession>
<dbReference type="InterPro" id="IPR039637">
    <property type="entry name" value="CNOT7/CNOT8/Pop2"/>
</dbReference>
<keyword evidence="8" id="KW-0479">Metal-binding</keyword>
<dbReference type="AlphaFoldDB" id="A0A0C3PZJ5"/>
<keyword evidence="6" id="KW-0963">Cytoplasm</keyword>
<keyword evidence="7" id="KW-0540">Nuclease</keyword>
<reference evidence="16" key="2">
    <citation type="submission" date="2015-01" db="EMBL/GenBank/DDBJ databases">
        <title>Evolutionary Origins and Diversification of the Mycorrhizal Mutualists.</title>
        <authorList>
            <consortium name="DOE Joint Genome Institute"/>
            <consortium name="Mycorrhizal Genomics Consortium"/>
            <person name="Kohler A."/>
            <person name="Kuo A."/>
            <person name="Nagy L.G."/>
            <person name="Floudas D."/>
            <person name="Copeland A."/>
            <person name="Barry K.W."/>
            <person name="Cichocki N."/>
            <person name="Veneault-Fourrey C."/>
            <person name="LaButti K."/>
            <person name="Lindquist E.A."/>
            <person name="Lipzen A."/>
            <person name="Lundell T."/>
            <person name="Morin E."/>
            <person name="Murat C."/>
            <person name="Riley R."/>
            <person name="Ohm R."/>
            <person name="Sun H."/>
            <person name="Tunlid A."/>
            <person name="Henrissat B."/>
            <person name="Grigoriev I.V."/>
            <person name="Hibbett D.S."/>
            <person name="Martin F."/>
        </authorList>
    </citation>
    <scope>NUCLEOTIDE SEQUENCE [LARGE SCALE GENOMIC DNA]</scope>
    <source>
        <strain evidence="16">MUT 4182</strain>
    </source>
</reference>
<dbReference type="STRING" id="1051891.A0A0C3PZJ5"/>
<dbReference type="GO" id="GO:0030014">
    <property type="term" value="C:CCR4-NOT complex"/>
    <property type="evidence" value="ECO:0007669"/>
    <property type="project" value="InterPro"/>
</dbReference>
<name>A0A0C3PZJ5_9AGAM</name>
<evidence type="ECO:0000256" key="14">
    <source>
        <dbReference type="ARBA" id="ARBA00023242"/>
    </source>
</evidence>
<dbReference type="EC" id="3.1.13.4" evidence="5"/>
<dbReference type="GO" id="GO:0004535">
    <property type="term" value="F:poly(A)-specific ribonuclease activity"/>
    <property type="evidence" value="ECO:0007669"/>
    <property type="project" value="UniProtKB-EC"/>
</dbReference>
<dbReference type="EMBL" id="KN823154">
    <property type="protein sequence ID" value="KIO20965.1"/>
    <property type="molecule type" value="Genomic_DNA"/>
</dbReference>
<evidence type="ECO:0000256" key="1">
    <source>
        <dbReference type="ARBA" id="ARBA00001663"/>
    </source>
</evidence>
<evidence type="ECO:0000256" key="10">
    <source>
        <dbReference type="ARBA" id="ARBA00022839"/>
    </source>
</evidence>
<evidence type="ECO:0000256" key="2">
    <source>
        <dbReference type="ARBA" id="ARBA00004123"/>
    </source>
</evidence>
<organism evidence="15 16">
    <name type="scientific">Tulasnella calospora MUT 4182</name>
    <dbReference type="NCBI Taxonomy" id="1051891"/>
    <lineage>
        <taxon>Eukaryota</taxon>
        <taxon>Fungi</taxon>
        <taxon>Dikarya</taxon>
        <taxon>Basidiomycota</taxon>
        <taxon>Agaricomycotina</taxon>
        <taxon>Agaricomycetes</taxon>
        <taxon>Cantharellales</taxon>
        <taxon>Tulasnellaceae</taxon>
        <taxon>Tulasnella</taxon>
    </lineage>
</organism>
<dbReference type="InterPro" id="IPR006941">
    <property type="entry name" value="RNase_CAF1"/>
</dbReference>
<evidence type="ECO:0000256" key="13">
    <source>
        <dbReference type="ARBA" id="ARBA00023163"/>
    </source>
</evidence>
<evidence type="ECO:0000256" key="5">
    <source>
        <dbReference type="ARBA" id="ARBA00012161"/>
    </source>
</evidence>
<evidence type="ECO:0000313" key="15">
    <source>
        <dbReference type="EMBL" id="KIO20965.1"/>
    </source>
</evidence>
<evidence type="ECO:0000256" key="3">
    <source>
        <dbReference type="ARBA" id="ARBA00004496"/>
    </source>
</evidence>
<comment type="catalytic activity">
    <reaction evidence="1">
        <text>Exonucleolytic cleavage of poly(A) to 5'-AMP.</text>
        <dbReference type="EC" id="3.1.13.4"/>
    </reaction>
</comment>
<keyword evidence="13" id="KW-0804">Transcription</keyword>
<dbReference type="PANTHER" id="PTHR10797">
    <property type="entry name" value="CCR4-NOT TRANSCRIPTION COMPLEX SUBUNIT"/>
    <property type="match status" value="1"/>
</dbReference>
<protein>
    <recommendedName>
        <fullName evidence="5">poly(A)-specific ribonuclease</fullName>
        <ecNumber evidence="5">3.1.13.4</ecNumber>
    </recommendedName>
</protein>
<keyword evidence="9" id="KW-0378">Hydrolase</keyword>
<dbReference type="Proteomes" id="UP000054248">
    <property type="component" value="Unassembled WGS sequence"/>
</dbReference>
<evidence type="ECO:0000256" key="9">
    <source>
        <dbReference type="ARBA" id="ARBA00022801"/>
    </source>
</evidence>
<keyword evidence="11" id="KW-0694">RNA-binding</keyword>
<dbReference type="GO" id="GO:0005634">
    <property type="term" value="C:nucleus"/>
    <property type="evidence" value="ECO:0007669"/>
    <property type="project" value="UniProtKB-SubCell"/>
</dbReference>
<dbReference type="GO" id="GO:0003723">
    <property type="term" value="F:RNA binding"/>
    <property type="evidence" value="ECO:0007669"/>
    <property type="project" value="UniProtKB-KW"/>
</dbReference>